<feature type="transmembrane region" description="Helical" evidence="1">
    <location>
        <begin position="118"/>
        <end position="134"/>
    </location>
</feature>
<dbReference type="AlphaFoldDB" id="A0A4R4Q3S6"/>
<name>A0A4R4Q3S6_9ACTN</name>
<feature type="transmembrane region" description="Helical" evidence="1">
    <location>
        <begin position="93"/>
        <end position="111"/>
    </location>
</feature>
<keyword evidence="1" id="KW-0812">Transmembrane</keyword>
<reference evidence="2 3" key="1">
    <citation type="submission" date="2019-03" db="EMBL/GenBank/DDBJ databases">
        <title>Draft genome sequences of novel Actinobacteria.</title>
        <authorList>
            <person name="Sahin N."/>
            <person name="Ay H."/>
            <person name="Saygin H."/>
        </authorList>
    </citation>
    <scope>NUCLEOTIDE SEQUENCE [LARGE SCALE GENOMIC DNA]</scope>
    <source>
        <strain evidence="2 3">JCM 30547</strain>
    </source>
</reference>
<accession>A0A4R4Q3S6</accession>
<organism evidence="2 3">
    <name type="scientific">Kribbella albertanoniae</name>
    <dbReference type="NCBI Taxonomy" id="1266829"/>
    <lineage>
        <taxon>Bacteria</taxon>
        <taxon>Bacillati</taxon>
        <taxon>Actinomycetota</taxon>
        <taxon>Actinomycetes</taxon>
        <taxon>Propionibacteriales</taxon>
        <taxon>Kribbellaceae</taxon>
        <taxon>Kribbella</taxon>
    </lineage>
</organism>
<evidence type="ECO:0000256" key="1">
    <source>
        <dbReference type="SAM" id="Phobius"/>
    </source>
</evidence>
<keyword evidence="1" id="KW-0472">Membrane</keyword>
<protein>
    <submittedName>
        <fullName evidence="2">Uncharacterized protein</fullName>
    </submittedName>
</protein>
<dbReference type="Proteomes" id="UP000295075">
    <property type="component" value="Unassembled WGS sequence"/>
</dbReference>
<feature type="transmembrane region" description="Helical" evidence="1">
    <location>
        <begin position="32"/>
        <end position="50"/>
    </location>
</feature>
<gene>
    <name evidence="2" type="ORF">E1261_15010</name>
</gene>
<evidence type="ECO:0000313" key="2">
    <source>
        <dbReference type="EMBL" id="TDC29726.1"/>
    </source>
</evidence>
<dbReference type="EMBL" id="SMKA01000055">
    <property type="protein sequence ID" value="TDC29726.1"/>
    <property type="molecule type" value="Genomic_DNA"/>
</dbReference>
<sequence>MSTAGDRDPIEALQAPIPVGQGDAEKRRDYRLMGFATALALLVLLAMPWLTTWGAREGRPTRVYSGIRLIKLYPDAGGDSAAIWGASSAHENWLSVLFIAYLLLAVTCLIFPATAKALTCSCLGFVVTVVIILAKPDSYSPGRIVRHHVDWTGASTMAAGIWLVSVFVAYVGWSARRR</sequence>
<proteinExistence type="predicted"/>
<evidence type="ECO:0000313" key="3">
    <source>
        <dbReference type="Proteomes" id="UP000295075"/>
    </source>
</evidence>
<keyword evidence="1" id="KW-1133">Transmembrane helix</keyword>
<comment type="caution">
    <text evidence="2">The sequence shown here is derived from an EMBL/GenBank/DDBJ whole genome shotgun (WGS) entry which is preliminary data.</text>
</comment>
<feature type="transmembrane region" description="Helical" evidence="1">
    <location>
        <begin position="154"/>
        <end position="173"/>
    </location>
</feature>
<keyword evidence="3" id="KW-1185">Reference proteome</keyword>
<dbReference type="RefSeq" id="WP_132407004.1">
    <property type="nucleotide sequence ID" value="NZ_SMKA01000055.1"/>
</dbReference>